<keyword evidence="1" id="KW-0732">Signal</keyword>
<feature type="chain" id="PRO_5038798715" description="PepSY domain-containing protein" evidence="1">
    <location>
        <begin position="29"/>
        <end position="105"/>
    </location>
</feature>
<evidence type="ECO:0000256" key="1">
    <source>
        <dbReference type="SAM" id="SignalP"/>
    </source>
</evidence>
<reference evidence="3 4" key="1">
    <citation type="submission" date="2021-03" db="EMBL/GenBank/DDBJ databases">
        <title>Whole genome shotgun sequence of Actinoplanes toevensis NBRC 105298.</title>
        <authorList>
            <person name="Komaki H."/>
            <person name="Tamura T."/>
        </authorList>
    </citation>
    <scope>NUCLEOTIDE SEQUENCE [LARGE SCALE GENOMIC DNA]</scope>
    <source>
        <strain evidence="3 4">NBRC 105298</strain>
    </source>
</reference>
<name>A0A919W1Z2_9ACTN</name>
<evidence type="ECO:0000313" key="3">
    <source>
        <dbReference type="EMBL" id="GIM88955.1"/>
    </source>
</evidence>
<keyword evidence="4" id="KW-1185">Reference proteome</keyword>
<sequence length="105" mass="10771">MRKLRTKRVIIPTVAVVAALGVGSVAWATTASADADTADRALPAAERASAEQAALGAVSGGTVIDVEAGDDGDAAYEVEVRAADNTEWDVDLDAGFQVLRKTADN</sequence>
<protein>
    <recommendedName>
        <fullName evidence="2">PepSY domain-containing protein</fullName>
    </recommendedName>
</protein>
<gene>
    <name evidence="3" type="ORF">Ato02nite_007480</name>
</gene>
<organism evidence="3 4">
    <name type="scientific">Paractinoplanes toevensis</name>
    <dbReference type="NCBI Taxonomy" id="571911"/>
    <lineage>
        <taxon>Bacteria</taxon>
        <taxon>Bacillati</taxon>
        <taxon>Actinomycetota</taxon>
        <taxon>Actinomycetes</taxon>
        <taxon>Micromonosporales</taxon>
        <taxon>Micromonosporaceae</taxon>
        <taxon>Paractinoplanes</taxon>
    </lineage>
</organism>
<dbReference type="AlphaFoldDB" id="A0A919W1Z2"/>
<feature type="signal peptide" evidence="1">
    <location>
        <begin position="1"/>
        <end position="28"/>
    </location>
</feature>
<dbReference type="InterPro" id="IPR025711">
    <property type="entry name" value="PepSY"/>
</dbReference>
<dbReference type="EMBL" id="BOQN01000010">
    <property type="protein sequence ID" value="GIM88955.1"/>
    <property type="molecule type" value="Genomic_DNA"/>
</dbReference>
<feature type="domain" description="PepSY" evidence="2">
    <location>
        <begin position="49"/>
        <end position="94"/>
    </location>
</feature>
<dbReference type="Gene3D" id="3.30.505.20">
    <property type="match status" value="1"/>
</dbReference>
<dbReference type="Pfam" id="PF03413">
    <property type="entry name" value="PepSY"/>
    <property type="match status" value="1"/>
</dbReference>
<comment type="caution">
    <text evidence="3">The sequence shown here is derived from an EMBL/GenBank/DDBJ whole genome shotgun (WGS) entry which is preliminary data.</text>
</comment>
<dbReference type="RefSeq" id="WP_213004933.1">
    <property type="nucleotide sequence ID" value="NZ_BOQN01000010.1"/>
</dbReference>
<evidence type="ECO:0000259" key="2">
    <source>
        <dbReference type="Pfam" id="PF03413"/>
    </source>
</evidence>
<proteinExistence type="predicted"/>
<dbReference type="Proteomes" id="UP000677082">
    <property type="component" value="Unassembled WGS sequence"/>
</dbReference>
<accession>A0A919W1Z2</accession>
<evidence type="ECO:0000313" key="4">
    <source>
        <dbReference type="Proteomes" id="UP000677082"/>
    </source>
</evidence>